<sequence length="690" mass="80172">MSSCYHNLNILRKPASTIHNAYLVKLSPEIIEKLKQQARTVVDVEECGSNHHSASQGPQLIVAEKSFGLKLDQNNLIRLKLIPESSSDVEYYESTGEKDCNTSLWLSGLVKGKLFEEKQLSNKVSENMKKRVLEAQKEAHAHDIKVIQPLENKKRNVNQVLAGNKRRASLPPVLKRSSSELDSQLVGRTERNQKNSEKEPVQFSSNTKKNNFVAANGRMNMSRSHISASAREFQANVAYCKERQSYKTERNSTSNHPSSVDKTMISLRIFVIYMLLLGPLSREELEKERRERFLRFESDTSVSMDTVLEEIAVLQDGKWRLREDKMASLVVSDFPLYSEEESKNAEKILQRWKDQRKLCSEEEIHMALEAFQRGELEDIRMSEDGKELGTNDSLEYSQDELLNKYIEKYRLYYSLVCRLSELSRSFEDLKHRFLNSSSTEERQKLRERIKILKDKHSSKWNVGTSLVQHLERQLIYYKNKLRNFREEKTNITVEEPSDEEETIQHIYVDNCMAEQEAGKPCVPASSTRRQGNSGHSYSLSPAENWNFGLENSIMGSRLFERMNQLFDRNSQPDIKVTSSSSTKRIDRAGNVVEQAMTIETRYKEASQVVGYKWSDISKEEEVFYHRQIEQRGREARQVRGNNNVYKMYDNYLNCTPEDSETFESDWQSYRMNSEAYYSIPVHFSDEDEPK</sequence>
<name>A0AAV9I746_9RHOD</name>
<dbReference type="Gene3D" id="1.10.10.2670">
    <property type="entry name" value="E3 ubiquitin-protein ligase"/>
    <property type="match status" value="1"/>
</dbReference>
<accession>A0AAV9I746</accession>
<keyword evidence="1" id="KW-0175">Coiled coil</keyword>
<reference evidence="3 4" key="1">
    <citation type="submission" date="2022-07" db="EMBL/GenBank/DDBJ databases">
        <title>Genome-wide signatures of adaptation to extreme environments.</title>
        <authorList>
            <person name="Cho C.H."/>
            <person name="Yoon H.S."/>
        </authorList>
    </citation>
    <scope>NUCLEOTIDE SEQUENCE [LARGE SCALE GENOMIC DNA]</scope>
    <source>
        <strain evidence="3 4">108.79 E11</strain>
    </source>
</reference>
<comment type="caution">
    <text evidence="3">The sequence shown here is derived from an EMBL/GenBank/DDBJ whole genome shotgun (WGS) entry which is preliminary data.</text>
</comment>
<proteinExistence type="predicted"/>
<evidence type="ECO:0000313" key="4">
    <source>
        <dbReference type="Proteomes" id="UP001300502"/>
    </source>
</evidence>
<feature type="coiled-coil region" evidence="1">
    <location>
        <begin position="435"/>
        <end position="487"/>
    </location>
</feature>
<dbReference type="Proteomes" id="UP001300502">
    <property type="component" value="Unassembled WGS sequence"/>
</dbReference>
<dbReference type="InterPro" id="IPR042065">
    <property type="entry name" value="E3_ELL-like"/>
</dbReference>
<gene>
    <name evidence="3" type="ORF">GAYE_PCTG10G0466</name>
</gene>
<evidence type="ECO:0000256" key="2">
    <source>
        <dbReference type="SAM" id="MobiDB-lite"/>
    </source>
</evidence>
<keyword evidence="4" id="KW-1185">Reference proteome</keyword>
<feature type="compositionally biased region" description="Basic and acidic residues" evidence="2">
    <location>
        <begin position="188"/>
        <end position="200"/>
    </location>
</feature>
<dbReference type="AlphaFoldDB" id="A0AAV9I746"/>
<feature type="region of interest" description="Disordered" evidence="2">
    <location>
        <begin position="162"/>
        <end position="210"/>
    </location>
</feature>
<evidence type="ECO:0000256" key="1">
    <source>
        <dbReference type="SAM" id="Coils"/>
    </source>
</evidence>
<evidence type="ECO:0000313" key="3">
    <source>
        <dbReference type="EMBL" id="KAK4522576.1"/>
    </source>
</evidence>
<protein>
    <submittedName>
        <fullName evidence="3">Uncharacterized protein</fullName>
    </submittedName>
</protein>
<organism evidence="3 4">
    <name type="scientific">Galdieria yellowstonensis</name>
    <dbReference type="NCBI Taxonomy" id="3028027"/>
    <lineage>
        <taxon>Eukaryota</taxon>
        <taxon>Rhodophyta</taxon>
        <taxon>Bangiophyceae</taxon>
        <taxon>Galdieriales</taxon>
        <taxon>Galdieriaceae</taxon>
        <taxon>Galdieria</taxon>
    </lineage>
</organism>
<dbReference type="EMBL" id="JANCYU010000006">
    <property type="protein sequence ID" value="KAK4522576.1"/>
    <property type="molecule type" value="Genomic_DNA"/>
</dbReference>